<name>A0A803LXZ2_CHEQI</name>
<sequence>MFRYTPITVFEEKKKQLTAKGVAGEDKSGETDQYAEKAVIDSEDIYGLLDINTDLMGVRQGTTSDSDLIYTRRSHSNLGLHLENKNTQSGGSILLKGFVSMTSYALVKDGKPWCNSTLL</sequence>
<dbReference type="AlphaFoldDB" id="A0A803LXZ2"/>
<evidence type="ECO:0000313" key="2">
    <source>
        <dbReference type="Proteomes" id="UP000596660"/>
    </source>
</evidence>
<organism evidence="1 2">
    <name type="scientific">Chenopodium quinoa</name>
    <name type="common">Quinoa</name>
    <dbReference type="NCBI Taxonomy" id="63459"/>
    <lineage>
        <taxon>Eukaryota</taxon>
        <taxon>Viridiplantae</taxon>
        <taxon>Streptophyta</taxon>
        <taxon>Embryophyta</taxon>
        <taxon>Tracheophyta</taxon>
        <taxon>Spermatophyta</taxon>
        <taxon>Magnoliopsida</taxon>
        <taxon>eudicotyledons</taxon>
        <taxon>Gunneridae</taxon>
        <taxon>Pentapetalae</taxon>
        <taxon>Caryophyllales</taxon>
        <taxon>Chenopodiaceae</taxon>
        <taxon>Chenopodioideae</taxon>
        <taxon>Atripliceae</taxon>
        <taxon>Chenopodium</taxon>
    </lineage>
</organism>
<proteinExistence type="predicted"/>
<dbReference type="Proteomes" id="UP000596660">
    <property type="component" value="Unplaced"/>
</dbReference>
<keyword evidence="2" id="KW-1185">Reference proteome</keyword>
<dbReference type="EnsemblPlants" id="AUR62020343-RA">
    <property type="protein sequence ID" value="AUR62020343-RA:cds"/>
    <property type="gene ID" value="AUR62020343"/>
</dbReference>
<accession>A0A803LXZ2</accession>
<reference evidence="1" key="2">
    <citation type="submission" date="2021-03" db="UniProtKB">
        <authorList>
            <consortium name="EnsemblPlants"/>
        </authorList>
    </citation>
    <scope>IDENTIFICATION</scope>
</reference>
<evidence type="ECO:0000313" key="1">
    <source>
        <dbReference type="EnsemblPlants" id="AUR62020343-RA:cds"/>
    </source>
</evidence>
<reference evidence="1" key="1">
    <citation type="journal article" date="2017" name="Nature">
        <title>The genome of Chenopodium quinoa.</title>
        <authorList>
            <person name="Jarvis D.E."/>
            <person name="Ho Y.S."/>
            <person name="Lightfoot D.J."/>
            <person name="Schmoeckel S.M."/>
            <person name="Li B."/>
            <person name="Borm T.J.A."/>
            <person name="Ohyanagi H."/>
            <person name="Mineta K."/>
            <person name="Michell C.T."/>
            <person name="Saber N."/>
            <person name="Kharbatia N.M."/>
            <person name="Rupper R.R."/>
            <person name="Sharp A.R."/>
            <person name="Dally N."/>
            <person name="Boughton B.A."/>
            <person name="Woo Y.H."/>
            <person name="Gao G."/>
            <person name="Schijlen E.G.W.M."/>
            <person name="Guo X."/>
            <person name="Momin A.A."/>
            <person name="Negrao S."/>
            <person name="Al-Babili S."/>
            <person name="Gehring C."/>
            <person name="Roessner U."/>
            <person name="Jung C."/>
            <person name="Murphy K."/>
            <person name="Arold S.T."/>
            <person name="Gojobori T."/>
            <person name="van der Linden C.G."/>
            <person name="van Loo E.N."/>
            <person name="Jellen E.N."/>
            <person name="Maughan P.J."/>
            <person name="Tester M."/>
        </authorList>
    </citation>
    <scope>NUCLEOTIDE SEQUENCE [LARGE SCALE GENOMIC DNA]</scope>
    <source>
        <strain evidence="1">cv. PI 614886</strain>
    </source>
</reference>
<protein>
    <submittedName>
        <fullName evidence="1">Uncharacterized protein</fullName>
    </submittedName>
</protein>
<dbReference type="Gramene" id="AUR62020343-RA">
    <property type="protein sequence ID" value="AUR62020343-RA:cds"/>
    <property type="gene ID" value="AUR62020343"/>
</dbReference>